<keyword evidence="2" id="KW-0732">Signal</keyword>
<evidence type="ECO:0000313" key="4">
    <source>
        <dbReference type="Proteomes" id="UP000309215"/>
    </source>
</evidence>
<evidence type="ECO:0000256" key="1">
    <source>
        <dbReference type="SAM" id="MobiDB-lite"/>
    </source>
</evidence>
<dbReference type="EMBL" id="SSMQ01000087">
    <property type="protein sequence ID" value="TKC96444.1"/>
    <property type="molecule type" value="Genomic_DNA"/>
</dbReference>
<evidence type="ECO:0008006" key="5">
    <source>
        <dbReference type="Google" id="ProtNLM"/>
    </source>
</evidence>
<protein>
    <recommendedName>
        <fullName evidence="5">Outer membrane protein beta-barrel domain-containing protein</fullName>
    </recommendedName>
</protein>
<name>A0A4U1IQL4_9BACT</name>
<comment type="caution">
    <text evidence="3">The sequence shown here is derived from an EMBL/GenBank/DDBJ whole genome shotgun (WGS) entry which is preliminary data.</text>
</comment>
<sequence length="263" mass="27687">MRFSSRTGVRLGAVLALATHAHAASAEADRGRASEAKRAAPSKTPSAGSFLLFPPGVVVPYASTSIDGAPSGERQIDLGLGVLWGATDDLQIEAHLGPIHLGPAQGQGPHRLVITRGLLHTRRFELGGSLSMSLDTSRRIPVLSTVQPGLVAAAGAEERLWFDAGLHLPISTGPEPRLGLSLPIRAHVPLSRRVEVRIESGLDVNQLGESPAVVPLGIALRYRAKRFFVLPHVSGPQFYTPGTGRVDAGTFSAGVIVGIPLKR</sequence>
<evidence type="ECO:0000313" key="3">
    <source>
        <dbReference type="EMBL" id="TKC96444.1"/>
    </source>
</evidence>
<proteinExistence type="predicted"/>
<keyword evidence="4" id="KW-1185">Reference proteome</keyword>
<feature type="signal peptide" evidence="2">
    <location>
        <begin position="1"/>
        <end position="23"/>
    </location>
</feature>
<dbReference type="OrthoDB" id="9828115at2"/>
<accession>A0A4U1IQL4</accession>
<evidence type="ECO:0000256" key="2">
    <source>
        <dbReference type="SAM" id="SignalP"/>
    </source>
</evidence>
<feature type="compositionally biased region" description="Basic and acidic residues" evidence="1">
    <location>
        <begin position="27"/>
        <end position="38"/>
    </location>
</feature>
<dbReference type="AlphaFoldDB" id="A0A4U1IQL4"/>
<dbReference type="Proteomes" id="UP000309215">
    <property type="component" value="Unassembled WGS sequence"/>
</dbReference>
<gene>
    <name evidence="3" type="ORF">E8A74_45535</name>
</gene>
<reference evidence="3 4" key="1">
    <citation type="submission" date="2019-04" db="EMBL/GenBank/DDBJ databases">
        <authorList>
            <person name="Li Y."/>
            <person name="Wang J."/>
        </authorList>
    </citation>
    <scope>NUCLEOTIDE SEQUENCE [LARGE SCALE GENOMIC DNA]</scope>
    <source>
        <strain evidence="3 4">DSM 14668</strain>
    </source>
</reference>
<dbReference type="RefSeq" id="WP_136935444.1">
    <property type="nucleotide sequence ID" value="NZ_SSMQ01000087.1"/>
</dbReference>
<feature type="chain" id="PRO_5020300859" description="Outer membrane protein beta-barrel domain-containing protein" evidence="2">
    <location>
        <begin position="24"/>
        <end position="263"/>
    </location>
</feature>
<feature type="region of interest" description="Disordered" evidence="1">
    <location>
        <begin position="26"/>
        <end position="47"/>
    </location>
</feature>
<organism evidence="3 4">
    <name type="scientific">Polyangium fumosum</name>
    <dbReference type="NCBI Taxonomy" id="889272"/>
    <lineage>
        <taxon>Bacteria</taxon>
        <taxon>Pseudomonadati</taxon>
        <taxon>Myxococcota</taxon>
        <taxon>Polyangia</taxon>
        <taxon>Polyangiales</taxon>
        <taxon>Polyangiaceae</taxon>
        <taxon>Polyangium</taxon>
    </lineage>
</organism>